<evidence type="ECO:0000313" key="2">
    <source>
        <dbReference type="EMBL" id="GAA1384508.1"/>
    </source>
</evidence>
<dbReference type="Gene3D" id="3.40.50.1820">
    <property type="entry name" value="alpha/beta hydrolase"/>
    <property type="match status" value="1"/>
</dbReference>
<comment type="caution">
    <text evidence="2">The sequence shown here is derived from an EMBL/GenBank/DDBJ whole genome shotgun (WGS) entry which is preliminary data.</text>
</comment>
<proteinExistence type="predicted"/>
<dbReference type="PANTHER" id="PTHR43798">
    <property type="entry name" value="MONOACYLGLYCEROL LIPASE"/>
    <property type="match status" value="1"/>
</dbReference>
<dbReference type="InterPro" id="IPR000073">
    <property type="entry name" value="AB_hydrolase_1"/>
</dbReference>
<protein>
    <submittedName>
        <fullName evidence="2">Alpha/beta hydrolase</fullName>
    </submittedName>
</protein>
<dbReference type="GO" id="GO:0016787">
    <property type="term" value="F:hydrolase activity"/>
    <property type="evidence" value="ECO:0007669"/>
    <property type="project" value="UniProtKB-KW"/>
</dbReference>
<reference evidence="2 3" key="1">
    <citation type="journal article" date="2019" name="Int. J. Syst. Evol. Microbiol.">
        <title>The Global Catalogue of Microorganisms (GCM) 10K type strain sequencing project: providing services to taxonomists for standard genome sequencing and annotation.</title>
        <authorList>
            <consortium name="The Broad Institute Genomics Platform"/>
            <consortium name="The Broad Institute Genome Sequencing Center for Infectious Disease"/>
            <person name="Wu L."/>
            <person name="Ma J."/>
        </authorList>
    </citation>
    <scope>NUCLEOTIDE SEQUENCE [LARGE SCALE GENOMIC DNA]</scope>
    <source>
        <strain evidence="2 3">JCM 11896</strain>
    </source>
</reference>
<organism evidence="2 3">
    <name type="scientific">Pseudonocardia kongjuensis</name>
    <dbReference type="NCBI Taxonomy" id="102227"/>
    <lineage>
        <taxon>Bacteria</taxon>
        <taxon>Bacillati</taxon>
        <taxon>Actinomycetota</taxon>
        <taxon>Actinomycetes</taxon>
        <taxon>Pseudonocardiales</taxon>
        <taxon>Pseudonocardiaceae</taxon>
        <taxon>Pseudonocardia</taxon>
    </lineage>
</organism>
<name>A0ABN1XL48_9PSEU</name>
<dbReference type="Proteomes" id="UP001501414">
    <property type="component" value="Unassembled WGS sequence"/>
</dbReference>
<accession>A0ABN1XL48</accession>
<dbReference type="SUPFAM" id="SSF53474">
    <property type="entry name" value="alpha/beta-Hydrolases"/>
    <property type="match status" value="1"/>
</dbReference>
<keyword evidence="2" id="KW-0378">Hydrolase</keyword>
<dbReference type="PRINTS" id="PR00412">
    <property type="entry name" value="EPOXHYDRLASE"/>
</dbReference>
<evidence type="ECO:0000313" key="3">
    <source>
        <dbReference type="Proteomes" id="UP001501414"/>
    </source>
</evidence>
<dbReference type="InterPro" id="IPR050266">
    <property type="entry name" value="AB_hydrolase_sf"/>
</dbReference>
<keyword evidence="3" id="KW-1185">Reference proteome</keyword>
<sequence>MDGNGSLPVAGAAATVPAMNLMGVDDERDTHRTTVDGTVIAYRTTGTGPPVLLLHGWPQTGTAWRKVVPLIADRHTVVVPDLPGFGASSRPADGYRKTEVADRLHALMTRLGHPRYDVAGHDVGGQVCYPLAARRPAAVRSVALVEAGVPGLGDSLAAANPLTGGSWHFGFNMVPDLPELLITGRERDYLRAILLRDSIGLAVPGAIDDGVLDHYADALAAPGGIRGAMGHYRALPDDIADNRELAARGRVTAPVLLVGAREGVGLGWRDTVDEAFEQVSTREIAGCGHYLPEERPAELAALLLAHWSAVAA</sequence>
<evidence type="ECO:0000259" key="1">
    <source>
        <dbReference type="Pfam" id="PF00561"/>
    </source>
</evidence>
<dbReference type="InterPro" id="IPR029058">
    <property type="entry name" value="AB_hydrolase_fold"/>
</dbReference>
<gene>
    <name evidence="2" type="ORF">GCM10009613_15420</name>
</gene>
<dbReference type="InterPro" id="IPR000639">
    <property type="entry name" value="Epox_hydrolase-like"/>
</dbReference>
<feature type="domain" description="AB hydrolase-1" evidence="1">
    <location>
        <begin position="49"/>
        <end position="167"/>
    </location>
</feature>
<dbReference type="EMBL" id="BAAAJK010000006">
    <property type="protein sequence ID" value="GAA1384508.1"/>
    <property type="molecule type" value="Genomic_DNA"/>
</dbReference>
<dbReference type="Pfam" id="PF00561">
    <property type="entry name" value="Abhydrolase_1"/>
    <property type="match status" value="1"/>
</dbReference>
<dbReference type="PRINTS" id="PR00111">
    <property type="entry name" value="ABHYDROLASE"/>
</dbReference>